<dbReference type="SUPFAM" id="SSF54427">
    <property type="entry name" value="NTF2-like"/>
    <property type="match status" value="1"/>
</dbReference>
<protein>
    <submittedName>
        <fullName evidence="1">Nuclear transport factor 2 family protein</fullName>
    </submittedName>
</protein>
<dbReference type="RefSeq" id="WP_316025452.1">
    <property type="nucleotide sequence ID" value="NZ_JAWDIO010000002.1"/>
</dbReference>
<dbReference type="Pfam" id="PF12893">
    <property type="entry name" value="Lumazine_bd_2"/>
    <property type="match status" value="1"/>
</dbReference>
<name>A0ABU3SUX1_9ALTE</name>
<accession>A0ABU3SUX1</accession>
<evidence type="ECO:0000313" key="2">
    <source>
        <dbReference type="Proteomes" id="UP001247805"/>
    </source>
</evidence>
<dbReference type="EMBL" id="JAWDIO010000002">
    <property type="protein sequence ID" value="MDU0353804.1"/>
    <property type="molecule type" value="Genomic_DNA"/>
</dbReference>
<comment type="caution">
    <text evidence="1">The sequence shown here is derived from an EMBL/GenBank/DDBJ whole genome shotgun (WGS) entry which is preliminary data.</text>
</comment>
<dbReference type="Proteomes" id="UP001247805">
    <property type="component" value="Unassembled WGS sequence"/>
</dbReference>
<keyword evidence="2" id="KW-1185">Reference proteome</keyword>
<dbReference type="InterPro" id="IPR032710">
    <property type="entry name" value="NTF2-like_dom_sf"/>
</dbReference>
<proteinExistence type="predicted"/>
<gene>
    <name evidence="1" type="ORF">RS130_07570</name>
</gene>
<organism evidence="1 2">
    <name type="scientific">Paraglaciecola aquimarina</name>
    <dbReference type="NCBI Taxonomy" id="1235557"/>
    <lineage>
        <taxon>Bacteria</taxon>
        <taxon>Pseudomonadati</taxon>
        <taxon>Pseudomonadota</taxon>
        <taxon>Gammaproteobacteria</taxon>
        <taxon>Alteromonadales</taxon>
        <taxon>Alteromonadaceae</taxon>
        <taxon>Paraglaciecola</taxon>
    </lineage>
</organism>
<dbReference type="InterPro" id="IPR039437">
    <property type="entry name" value="FrzH/put_lumazine-bd"/>
</dbReference>
<sequence length="122" mass="14003">MRDTELFDAVNTYFDALYYCDVKLLDKVFHESSSLFDVDEGKLLVDPIASFRQDVASRPSPASVNQPRQQEIILVDWLSQNCATVKVRLRAHNNIFVDHLSFVKDADGWCIVSKVWHLESTI</sequence>
<dbReference type="Gene3D" id="3.10.450.50">
    <property type="match status" value="1"/>
</dbReference>
<evidence type="ECO:0000313" key="1">
    <source>
        <dbReference type="EMBL" id="MDU0353804.1"/>
    </source>
</evidence>
<reference evidence="1 2" key="1">
    <citation type="submission" date="2023-10" db="EMBL/GenBank/DDBJ databases">
        <title>Glaciecola aquimarina strain GGW-M5 nov., isolated from a coastal seawater.</title>
        <authorList>
            <person name="Bayburt H."/>
            <person name="Kim J.M."/>
            <person name="Choi B.J."/>
            <person name="Jeon C.O."/>
        </authorList>
    </citation>
    <scope>NUCLEOTIDE SEQUENCE [LARGE SCALE GENOMIC DNA]</scope>
    <source>
        <strain evidence="1 2">KCTC 32108</strain>
    </source>
</reference>